<dbReference type="Gene3D" id="3.40.50.720">
    <property type="entry name" value="NAD(P)-binding Rossmann-like Domain"/>
    <property type="match status" value="1"/>
</dbReference>
<name>A0A1I2JK55_9GAMM</name>
<evidence type="ECO:0000313" key="2">
    <source>
        <dbReference type="EMBL" id="SFF53547.1"/>
    </source>
</evidence>
<dbReference type="AlphaFoldDB" id="A0A1I2JK55"/>
<dbReference type="Pfam" id="PF01370">
    <property type="entry name" value="Epimerase"/>
    <property type="match status" value="1"/>
</dbReference>
<reference evidence="2 3" key="1">
    <citation type="submission" date="2016-10" db="EMBL/GenBank/DDBJ databases">
        <authorList>
            <person name="de Groot N.N."/>
        </authorList>
    </citation>
    <scope>NUCLEOTIDE SEQUENCE [LARGE SCALE GENOMIC DNA]</scope>
    <source>
        <strain evidence="2 3">DSM 23609</strain>
    </source>
</reference>
<dbReference type="PANTHER" id="PTHR43245:SF13">
    <property type="entry name" value="UDP-D-APIOSE_UDP-D-XYLOSE SYNTHASE 2"/>
    <property type="match status" value="1"/>
</dbReference>
<dbReference type="Proteomes" id="UP000199771">
    <property type="component" value="Unassembled WGS sequence"/>
</dbReference>
<accession>A0A1I2JK55</accession>
<organism evidence="2 3">
    <name type="scientific">Fontimonas thermophila</name>
    <dbReference type="NCBI Taxonomy" id="1076937"/>
    <lineage>
        <taxon>Bacteria</taxon>
        <taxon>Pseudomonadati</taxon>
        <taxon>Pseudomonadota</taxon>
        <taxon>Gammaproteobacteria</taxon>
        <taxon>Nevskiales</taxon>
        <taxon>Nevskiaceae</taxon>
        <taxon>Fontimonas</taxon>
    </lineage>
</organism>
<dbReference type="STRING" id="1076937.SAMN04488120_10795"/>
<protein>
    <submittedName>
        <fullName evidence="2">Nucleoside-diphosphate-sugar epimerase</fullName>
    </submittedName>
</protein>
<dbReference type="InterPro" id="IPR001509">
    <property type="entry name" value="Epimerase_deHydtase"/>
</dbReference>
<evidence type="ECO:0000259" key="1">
    <source>
        <dbReference type="Pfam" id="PF01370"/>
    </source>
</evidence>
<evidence type="ECO:0000313" key="3">
    <source>
        <dbReference type="Proteomes" id="UP000199771"/>
    </source>
</evidence>
<dbReference type="PANTHER" id="PTHR43245">
    <property type="entry name" value="BIFUNCTIONAL POLYMYXIN RESISTANCE PROTEIN ARNA"/>
    <property type="match status" value="1"/>
</dbReference>
<sequence>MRADAGIVTRMHTILGANGQIGRELARVLAREFTREIRLVSRQPQRVNDTDQVHRADLLDASQTCTAVAGAAVVYLTAGLPMDTQRWVAQWPVIMRNVIDACIRHGARLVFFDNTYMYPQHAAPLTEDTPFAPHGEKGRVRAAVATMLLEAMAAGRITALIGRAPEFYGPGLTQSITQRMVIDPLKRGRPAKVPLRDDTLRTLIYTPDASRALAWLGNAPDTYGQTWHLPCDDERLTYRGFVERTAAALGVAPRYTVVRRWQFHLAGLFDAQIRDAAELLPRYAVDHVFVSDKFKRRFPDFPVTRYAQGLCAIAVEARATGTAASWNR</sequence>
<gene>
    <name evidence="2" type="ORF">SAMN04488120_10795</name>
</gene>
<feature type="domain" description="NAD-dependent epimerase/dehydratase" evidence="1">
    <location>
        <begin position="14"/>
        <end position="222"/>
    </location>
</feature>
<proteinExistence type="predicted"/>
<dbReference type="SUPFAM" id="SSF51735">
    <property type="entry name" value="NAD(P)-binding Rossmann-fold domains"/>
    <property type="match status" value="1"/>
</dbReference>
<dbReference type="EMBL" id="FOOC01000007">
    <property type="protein sequence ID" value="SFF53547.1"/>
    <property type="molecule type" value="Genomic_DNA"/>
</dbReference>
<dbReference type="InterPro" id="IPR036291">
    <property type="entry name" value="NAD(P)-bd_dom_sf"/>
</dbReference>
<keyword evidence="3" id="KW-1185">Reference proteome</keyword>
<dbReference type="InterPro" id="IPR050177">
    <property type="entry name" value="Lipid_A_modif_metabolic_enz"/>
</dbReference>